<evidence type="ECO:0000256" key="2">
    <source>
        <dbReference type="ARBA" id="ARBA00022630"/>
    </source>
</evidence>
<keyword evidence="4" id="KW-0560">Oxidoreductase</keyword>
<keyword evidence="3" id="KW-0274">FAD</keyword>
<dbReference type="RefSeq" id="WP_350259008.1">
    <property type="nucleotide sequence ID" value="NZ_CP138335.1"/>
</dbReference>
<keyword evidence="5" id="KW-0443">Lipid metabolism</keyword>
<dbReference type="EC" id="1.3.99.4" evidence="8"/>
<evidence type="ECO:0000256" key="4">
    <source>
        <dbReference type="ARBA" id="ARBA00023002"/>
    </source>
</evidence>
<dbReference type="InterPro" id="IPR036188">
    <property type="entry name" value="FAD/NAD-bd_sf"/>
</dbReference>
<comment type="cofactor">
    <cofactor evidence="1">
        <name>FAD</name>
        <dbReference type="ChEBI" id="CHEBI:57692"/>
    </cofactor>
</comment>
<dbReference type="SUPFAM" id="SSF56425">
    <property type="entry name" value="Succinate dehydrogenase/fumarate reductase flavoprotein, catalytic domain"/>
    <property type="match status" value="1"/>
</dbReference>
<reference evidence="11" key="1">
    <citation type="submission" date="2023-11" db="EMBL/GenBank/DDBJ databases">
        <title>Scrofimicrobium hongkongense sp. nov., isolated from a patient with peritonitis.</title>
        <authorList>
            <person name="Lao H.Y."/>
            <person name="Wong A.Y.P."/>
            <person name="Ng T.L."/>
            <person name="Wong R.Y.L."/>
            <person name="Yau M.C.Y."/>
            <person name="Lam J.Y.W."/>
            <person name="Siu G.K.H."/>
        </authorList>
    </citation>
    <scope>NUCLEOTIDE SEQUENCE</scope>
    <source>
        <strain evidence="11">R131</strain>
    </source>
</reference>
<dbReference type="PANTHER" id="PTHR43400:SF10">
    <property type="entry name" value="3-OXOSTEROID 1-DEHYDROGENASE"/>
    <property type="match status" value="1"/>
</dbReference>
<evidence type="ECO:0000256" key="9">
    <source>
        <dbReference type="ARBA" id="ARBA00069709"/>
    </source>
</evidence>
<dbReference type="PANTHER" id="PTHR43400">
    <property type="entry name" value="FUMARATE REDUCTASE"/>
    <property type="match status" value="1"/>
</dbReference>
<dbReference type="Gene3D" id="3.50.50.60">
    <property type="entry name" value="FAD/NAD(P)-binding domain"/>
    <property type="match status" value="2"/>
</dbReference>
<dbReference type="InterPro" id="IPR027477">
    <property type="entry name" value="Succ_DH/fumarate_Rdtase_cat_sf"/>
</dbReference>
<evidence type="ECO:0000259" key="10">
    <source>
        <dbReference type="Pfam" id="PF00890"/>
    </source>
</evidence>
<evidence type="ECO:0000256" key="8">
    <source>
        <dbReference type="ARBA" id="ARBA00066536"/>
    </source>
</evidence>
<dbReference type="Pfam" id="PF00890">
    <property type="entry name" value="FAD_binding_2"/>
    <property type="match status" value="1"/>
</dbReference>
<dbReference type="InterPro" id="IPR050315">
    <property type="entry name" value="FAD-oxidoreductase_2"/>
</dbReference>
<evidence type="ECO:0000313" key="11">
    <source>
        <dbReference type="EMBL" id="XBW08808.1"/>
    </source>
</evidence>
<sequence>MVEREIPAGPTASNSEVDLLVIGSGTGMAAALAANELGLDVLVVEKTEYVGGSTARSGGAFWIPPNQVLTEAGADNSADEVRSYLESLVGEDSARDRWEAFVTHGAEAVAMLERTTPMKFFWARYYSDYHPEHPGGSAEGRSCECLPFDASLLGEERGRFRPGVMEAPVPMPVTGADYKWMNLIARRPLQGVPRVTKRVIQGVGGKVLGREYMAGGQALAAGMFAGLIRAQIPVWTRAQLTDLIVEEGRVVGAQIEQDGREVQVRARRGVVLATGGFDHDLALRQQLQSPILSEDLSLGSPGNTGDGIAAGQRVGAETKLMDQAWWFPSFAPVGDGPVQICLAERSLPGSLLVNDEGQRFINEATDYMSFGQRVLELADEGHPVGTMWLVFDKKYRDSYVLAGSLFPTMAIPQSWYDAGIAATGKTPRELAAGIGVPPEQLEATLRRFNQVANLGVDHDFGRGQSAYDRYYGDPTITPNPNLRPLKGTLYAVKMVLSDLGTCGGLVADARGRVLGQDQQPIAGLYSLGNNAANVFGRSYPGAGATIGQGLVYGLIVAREAAANR</sequence>
<dbReference type="EMBL" id="CP138335">
    <property type="protein sequence ID" value="XBW08808.1"/>
    <property type="molecule type" value="Genomic_DNA"/>
</dbReference>
<evidence type="ECO:0000256" key="5">
    <source>
        <dbReference type="ARBA" id="ARBA00023221"/>
    </source>
</evidence>
<dbReference type="GO" id="GO:0008202">
    <property type="term" value="P:steroid metabolic process"/>
    <property type="evidence" value="ECO:0007669"/>
    <property type="project" value="UniProtKB-KW"/>
</dbReference>
<evidence type="ECO:0000256" key="6">
    <source>
        <dbReference type="ARBA" id="ARBA00051951"/>
    </source>
</evidence>
<dbReference type="GO" id="GO:0047571">
    <property type="term" value="F:3-oxosteroid 1-dehydrogenase activity"/>
    <property type="evidence" value="ECO:0007669"/>
    <property type="project" value="UniProtKB-EC"/>
</dbReference>
<evidence type="ECO:0000256" key="7">
    <source>
        <dbReference type="ARBA" id="ARBA00061147"/>
    </source>
</evidence>
<keyword evidence="5" id="KW-0753">Steroid metabolism</keyword>
<evidence type="ECO:0000256" key="1">
    <source>
        <dbReference type="ARBA" id="ARBA00001974"/>
    </source>
</evidence>
<dbReference type="AlphaFoldDB" id="A0AAU7V9N4"/>
<feature type="domain" description="FAD-dependent oxidoreductase 2 FAD-binding" evidence="10">
    <location>
        <begin position="18"/>
        <end position="545"/>
    </location>
</feature>
<organism evidence="11">
    <name type="scientific">Scrofimicrobium appendicitidis</name>
    <dbReference type="NCBI Taxonomy" id="3079930"/>
    <lineage>
        <taxon>Bacteria</taxon>
        <taxon>Bacillati</taxon>
        <taxon>Actinomycetota</taxon>
        <taxon>Actinomycetes</taxon>
        <taxon>Actinomycetales</taxon>
        <taxon>Actinomycetaceae</taxon>
        <taxon>Scrofimicrobium</taxon>
    </lineage>
</organism>
<keyword evidence="2" id="KW-0285">Flavoprotein</keyword>
<protein>
    <recommendedName>
        <fullName evidence="9">3-oxosteroid 1-dehydrogenase</fullName>
        <ecNumber evidence="8">1.3.99.4</ecNumber>
    </recommendedName>
</protein>
<dbReference type="NCBIfam" id="NF009479">
    <property type="entry name" value="PRK12845.1"/>
    <property type="match status" value="1"/>
</dbReference>
<accession>A0AAU7V9N4</accession>
<dbReference type="KEGG" id="sapp:SAC06_04430"/>
<evidence type="ECO:0000256" key="3">
    <source>
        <dbReference type="ARBA" id="ARBA00022827"/>
    </source>
</evidence>
<name>A0AAU7V9N4_9ACTO</name>
<comment type="catalytic activity">
    <reaction evidence="6">
        <text>a 3-oxosteroid + A = a 3-oxo-Delta(1)-steroid + AH2</text>
        <dbReference type="Rhea" id="RHEA:13329"/>
        <dbReference type="ChEBI" id="CHEBI:13193"/>
        <dbReference type="ChEBI" id="CHEBI:17499"/>
        <dbReference type="ChEBI" id="CHEBI:20156"/>
        <dbReference type="ChEBI" id="CHEBI:47788"/>
        <dbReference type="EC" id="1.3.99.4"/>
    </reaction>
</comment>
<gene>
    <name evidence="11" type="ORF">SAC06_04430</name>
</gene>
<comment type="similarity">
    <text evidence="7">Belongs to the FAD-dependent oxidoreductase 2 family. 3-oxosteroid dehydrogenase subfamily.</text>
</comment>
<dbReference type="SUPFAM" id="SSF51905">
    <property type="entry name" value="FAD/NAD(P)-binding domain"/>
    <property type="match status" value="1"/>
</dbReference>
<proteinExistence type="inferred from homology"/>
<dbReference type="FunFam" id="3.50.50.60:FF:000208">
    <property type="entry name" value="3-ketosteroid dehydrogenase"/>
    <property type="match status" value="1"/>
</dbReference>
<dbReference type="InterPro" id="IPR003953">
    <property type="entry name" value="FAD-dep_OxRdtase_2_FAD-bd"/>
</dbReference>